<proteinExistence type="inferred from homology"/>
<dbReference type="GO" id="GO:0046872">
    <property type="term" value="F:metal ion binding"/>
    <property type="evidence" value="ECO:0007669"/>
    <property type="project" value="UniProtKB-KW"/>
</dbReference>
<evidence type="ECO:0000256" key="6">
    <source>
        <dbReference type="ARBA" id="ARBA00022964"/>
    </source>
</evidence>
<evidence type="ECO:0000256" key="8">
    <source>
        <dbReference type="SAM" id="MobiDB-lite"/>
    </source>
</evidence>
<organism evidence="10 11">
    <name type="scientific">Sinosporangium album</name>
    <dbReference type="NCBI Taxonomy" id="504805"/>
    <lineage>
        <taxon>Bacteria</taxon>
        <taxon>Bacillati</taxon>
        <taxon>Actinomycetota</taxon>
        <taxon>Actinomycetes</taxon>
        <taxon>Streptosporangiales</taxon>
        <taxon>Streptosporangiaceae</taxon>
        <taxon>Sinosporangium</taxon>
    </lineage>
</organism>
<accession>A0A1G7YP49</accession>
<dbReference type="EMBL" id="FNCN01000010">
    <property type="protein sequence ID" value="SDG98322.1"/>
    <property type="molecule type" value="Genomic_DNA"/>
</dbReference>
<dbReference type="InterPro" id="IPR004360">
    <property type="entry name" value="Glyas_Fos-R_dOase_dom"/>
</dbReference>
<dbReference type="PROSITE" id="PS51819">
    <property type="entry name" value="VOC"/>
    <property type="match status" value="2"/>
</dbReference>
<keyword evidence="5" id="KW-0058">Aromatic hydrocarbons catabolism</keyword>
<feature type="domain" description="VOC" evidence="9">
    <location>
        <begin position="164"/>
        <end position="282"/>
    </location>
</feature>
<evidence type="ECO:0000256" key="1">
    <source>
        <dbReference type="ARBA" id="ARBA00008784"/>
    </source>
</evidence>
<dbReference type="InterPro" id="IPR037523">
    <property type="entry name" value="VOC_core"/>
</dbReference>
<keyword evidence="7" id="KW-0560">Oxidoreductase</keyword>
<keyword evidence="4" id="KW-0677">Repeat</keyword>
<feature type="domain" description="VOC" evidence="9">
    <location>
        <begin position="29"/>
        <end position="142"/>
    </location>
</feature>
<evidence type="ECO:0000256" key="4">
    <source>
        <dbReference type="ARBA" id="ARBA00022737"/>
    </source>
</evidence>
<dbReference type="InterPro" id="IPR054560">
    <property type="entry name" value="XylE-like_N"/>
</dbReference>
<dbReference type="GO" id="GO:0051213">
    <property type="term" value="F:dioxygenase activity"/>
    <property type="evidence" value="ECO:0007669"/>
    <property type="project" value="UniProtKB-KW"/>
</dbReference>
<dbReference type="Pfam" id="PF00903">
    <property type="entry name" value="Glyoxalase"/>
    <property type="match status" value="1"/>
</dbReference>
<dbReference type="InterPro" id="IPR051785">
    <property type="entry name" value="MMCE/EMCE_epimerase"/>
</dbReference>
<evidence type="ECO:0000256" key="3">
    <source>
        <dbReference type="ARBA" id="ARBA00022723"/>
    </source>
</evidence>
<evidence type="ECO:0000256" key="5">
    <source>
        <dbReference type="ARBA" id="ARBA00022797"/>
    </source>
</evidence>
<feature type="region of interest" description="Disordered" evidence="8">
    <location>
        <begin position="291"/>
        <end position="317"/>
    </location>
</feature>
<evidence type="ECO:0000256" key="7">
    <source>
        <dbReference type="ARBA" id="ARBA00023002"/>
    </source>
</evidence>
<dbReference type="Proteomes" id="UP000198923">
    <property type="component" value="Unassembled WGS sequence"/>
</dbReference>
<dbReference type="GO" id="GO:0004493">
    <property type="term" value="F:methylmalonyl-CoA epimerase activity"/>
    <property type="evidence" value="ECO:0007669"/>
    <property type="project" value="TreeGrafter"/>
</dbReference>
<dbReference type="PANTHER" id="PTHR43048">
    <property type="entry name" value="METHYLMALONYL-COA EPIMERASE"/>
    <property type="match status" value="1"/>
</dbReference>
<evidence type="ECO:0000313" key="10">
    <source>
        <dbReference type="EMBL" id="SDG98322.1"/>
    </source>
</evidence>
<name>A0A1G7YP49_9ACTN</name>
<keyword evidence="6 10" id="KW-0223">Dioxygenase</keyword>
<dbReference type="GO" id="GO:0046491">
    <property type="term" value="P:L-methylmalonyl-CoA metabolic process"/>
    <property type="evidence" value="ECO:0007669"/>
    <property type="project" value="TreeGrafter"/>
</dbReference>
<keyword evidence="3" id="KW-0479">Metal-binding</keyword>
<dbReference type="AlphaFoldDB" id="A0A1G7YP49"/>
<dbReference type="Gene3D" id="3.10.180.10">
    <property type="entry name" value="2,3-Dihydroxybiphenyl 1,2-Dioxygenase, domain 1"/>
    <property type="match status" value="2"/>
</dbReference>
<comment type="similarity">
    <text evidence="1">Belongs to the extradiol ring-cleavage dioxygenase family.</text>
</comment>
<comment type="subunit">
    <text evidence="2">Homotetramer.</text>
</comment>
<dbReference type="STRING" id="504805.SAMN05421505_11013"/>
<dbReference type="OrthoDB" id="3827654at2"/>
<evidence type="ECO:0000259" key="9">
    <source>
        <dbReference type="PROSITE" id="PS51819"/>
    </source>
</evidence>
<gene>
    <name evidence="10" type="ORF">SAMN05421505_11013</name>
</gene>
<reference evidence="10 11" key="1">
    <citation type="submission" date="2016-10" db="EMBL/GenBank/DDBJ databases">
        <authorList>
            <person name="de Groot N.N."/>
        </authorList>
    </citation>
    <scope>NUCLEOTIDE SEQUENCE [LARGE SCALE GENOMIC DNA]</scope>
    <source>
        <strain evidence="10 11">CPCC 201354</strain>
    </source>
</reference>
<protein>
    <submittedName>
        <fullName evidence="10">Catechol 2,3-dioxygenase</fullName>
    </submittedName>
</protein>
<evidence type="ECO:0000256" key="2">
    <source>
        <dbReference type="ARBA" id="ARBA00011881"/>
    </source>
</evidence>
<evidence type="ECO:0000313" key="11">
    <source>
        <dbReference type="Proteomes" id="UP000198923"/>
    </source>
</evidence>
<sequence>MSVDSQSTFLQIPQTGDPIQKPKGLGVHRTGHVTLFSPDPAASAEYAVEKLGFLHAGHDEEGRYYLAGHGPDAYSLVYTPGVKGIEAISYIVTDEAALEEAAATLTKAGIAITRGNETSKFRSGPTVRFQTPAGHPIELRIGHAPNVPVAASTRRPNVAPAPIASDHVVMRTADMDAEIDYAATTLGLMESSRIQLPDGSPLMVFFRANKLYHCLALARSEVDGLHHVQFTVKDGPAVLEAHESMTKNGVEVLWGPVRHGPGHNVAIYFRDHVGHIMEFSSEEETILDDENYSPQRWSGGDHRSMDEWGSFPPESFM</sequence>
<keyword evidence="11" id="KW-1185">Reference proteome</keyword>
<dbReference type="InterPro" id="IPR029068">
    <property type="entry name" value="Glyas_Bleomycin-R_OHBP_Dase"/>
</dbReference>
<dbReference type="PANTHER" id="PTHR43048:SF5">
    <property type="entry name" value="BLR5325 PROTEIN"/>
    <property type="match status" value="1"/>
</dbReference>
<dbReference type="Pfam" id="PF22247">
    <property type="entry name" value="Diox-like_N"/>
    <property type="match status" value="1"/>
</dbReference>
<dbReference type="SUPFAM" id="SSF54593">
    <property type="entry name" value="Glyoxalase/Bleomycin resistance protein/Dihydroxybiphenyl dioxygenase"/>
    <property type="match status" value="2"/>
</dbReference>